<feature type="region of interest" description="Disordered" evidence="1">
    <location>
        <begin position="93"/>
        <end position="128"/>
    </location>
</feature>
<protein>
    <submittedName>
        <fullName evidence="2">Uncharacterized protein</fullName>
    </submittedName>
</protein>
<comment type="caution">
    <text evidence="2">The sequence shown here is derived from an EMBL/GenBank/DDBJ whole genome shotgun (WGS) entry which is preliminary data.</text>
</comment>
<name>A0A512MAY4_9BACT</name>
<evidence type="ECO:0000313" key="3">
    <source>
        <dbReference type="Proteomes" id="UP000321577"/>
    </source>
</evidence>
<feature type="compositionally biased region" description="Basic and acidic residues" evidence="1">
    <location>
        <begin position="101"/>
        <end position="128"/>
    </location>
</feature>
<dbReference type="Proteomes" id="UP000321577">
    <property type="component" value="Unassembled WGS sequence"/>
</dbReference>
<reference evidence="2 3" key="1">
    <citation type="submission" date="2019-07" db="EMBL/GenBank/DDBJ databases">
        <title>Whole genome shotgun sequence of Brevifollis gellanilyticus NBRC 108608.</title>
        <authorList>
            <person name="Hosoyama A."/>
            <person name="Uohara A."/>
            <person name="Ohji S."/>
            <person name="Ichikawa N."/>
        </authorList>
    </citation>
    <scope>NUCLEOTIDE SEQUENCE [LARGE SCALE GENOMIC DNA]</scope>
    <source>
        <strain evidence="2 3">NBRC 108608</strain>
    </source>
</reference>
<keyword evidence="3" id="KW-1185">Reference proteome</keyword>
<sequence>MVIAVAAAAFANDPTDPTGTWKWSTMSPNGEIPTTLKLDLKNGKIAGAYSNQFGDKAISNASLRDDVIRFEVVRDLGGKKYVVKYQGKIEGNTIKGTVEAPSHDGGEAQKLDWSAKRTTKESAGDAKQ</sequence>
<organism evidence="2 3">
    <name type="scientific">Brevifollis gellanilyticus</name>
    <dbReference type="NCBI Taxonomy" id="748831"/>
    <lineage>
        <taxon>Bacteria</taxon>
        <taxon>Pseudomonadati</taxon>
        <taxon>Verrucomicrobiota</taxon>
        <taxon>Verrucomicrobiia</taxon>
        <taxon>Verrucomicrobiales</taxon>
        <taxon>Verrucomicrobiaceae</taxon>
    </lineage>
</organism>
<accession>A0A512MAY4</accession>
<dbReference type="AlphaFoldDB" id="A0A512MAY4"/>
<gene>
    <name evidence="2" type="ORF">BGE01nite_31840</name>
</gene>
<evidence type="ECO:0000256" key="1">
    <source>
        <dbReference type="SAM" id="MobiDB-lite"/>
    </source>
</evidence>
<proteinExistence type="predicted"/>
<dbReference type="EMBL" id="BKAG01000022">
    <property type="protein sequence ID" value="GEP43893.1"/>
    <property type="molecule type" value="Genomic_DNA"/>
</dbReference>
<evidence type="ECO:0000313" key="2">
    <source>
        <dbReference type="EMBL" id="GEP43893.1"/>
    </source>
</evidence>